<evidence type="ECO:0000313" key="1">
    <source>
        <dbReference type="EMBL" id="VDN63358.1"/>
    </source>
</evidence>
<proteinExistence type="predicted"/>
<reference evidence="1" key="1">
    <citation type="submission" date="2018-11" db="EMBL/GenBank/DDBJ databases">
        <authorList>
            <consortium name="Genoscope - CEA"/>
            <person name="William W."/>
        </authorList>
    </citation>
    <scope>NUCLEOTIDE SEQUENCE [LARGE SCALE GENOMIC DNA]</scope>
    <source>
        <strain evidence="1">T9AD</strain>
    </source>
</reference>
<dbReference type="EMBL" id="LR130779">
    <property type="protein sequence ID" value="VDN63358.1"/>
    <property type="molecule type" value="Genomic_DNA"/>
</dbReference>
<dbReference type="AlphaFoldDB" id="A0A653B4N4"/>
<sequence>MHDAEHRFYEDLFCVSTLRDMGGIFKYPPKSGSKYNSHGVVGAFKFPALEKLLEGKISDCPAVPNFIGNDIDFSKQNCFRMIFDDVTVWLPKLELAGQMFFFDKTLIRSAFTPGALDFNFNLTECEDAIEIHALPDIGICAWTFDQTYYRRRLGWLLTKKDVRDSFSSIWECMNQEKVFVTGGQYVWDFNFFPPSSLSGSEVTVIGSLSEDKRHMLVWEIAKIEVAVKYHKNLIFIHPNLKDPCPVGDKPSDSLTSLKVPTDSMMFLGEMNTSVSY</sequence>
<organism evidence="1">
    <name type="scientific">Ectopseudomonas oleovorans</name>
    <name type="common">Pseudomonas oleovorans</name>
    <dbReference type="NCBI Taxonomy" id="301"/>
    <lineage>
        <taxon>Bacteria</taxon>
        <taxon>Pseudomonadati</taxon>
        <taxon>Pseudomonadota</taxon>
        <taxon>Gammaproteobacteria</taxon>
        <taxon>Pseudomonadales</taxon>
        <taxon>Pseudomonadaceae</taxon>
        <taxon>Ectopseudomonas</taxon>
    </lineage>
</organism>
<gene>
    <name evidence="1" type="ORF">POT9AD_2383</name>
</gene>
<protein>
    <submittedName>
        <fullName evidence="1">Uncharacterized protein</fullName>
    </submittedName>
</protein>
<accession>A0A653B4N4</accession>
<name>A0A653B4N4_ECTOL</name>